<dbReference type="InterPro" id="IPR011990">
    <property type="entry name" value="TPR-like_helical_dom_sf"/>
</dbReference>
<dbReference type="GO" id="GO:0006355">
    <property type="term" value="P:regulation of DNA-templated transcription"/>
    <property type="evidence" value="ECO:0007669"/>
    <property type="project" value="InterPro"/>
</dbReference>
<dbReference type="PANTHER" id="PTHR35807:SF1">
    <property type="entry name" value="TRANSCRIPTIONAL REGULATOR REDD"/>
    <property type="match status" value="1"/>
</dbReference>
<sequence>MSHERLSLQILGPLRLWRGGAELDAGPRQQAHLLALLVAQAGRPISTTELIDLVWEEDAPATAVNIVSKYVGALRRLLEPALPVRGTSSYLLRRGTGYIFAARGGMVDAVTFRELVATARTRLAENRSDAALEAYAQALGLWRGPAGGGLALGLEAMSVFTALNEEFFDASVAAAQVAVSQRRPDLVLQQVRLAASMAPLHERVQAGLIAVLDAAGRQAEALSVFQTVRTRLADELGVDPGPALQAAYHAVLSRPTTVEADDRPRATVSTTPAAQPSASGLVGREDEIAVLRQAVESAFAGGAGLAIVEGEPGTGKTHLLKEIVAEANRRGALIAWGGCLAGDGTPGMWPWRQAGRTLLDSLPDAAREDWRASELGCLLDPRRPDPAVPDLFVGDTRFRLFEQAVALVAQAAAVRPVVLVVDDLQWADTASLEMFAHLATRLPPGTVAISALRDRAPVPRIALTRMLAAASRLASHRRIRLGPLCVGDVADLFYRETGHRPDADAARAIHSRAGGNPFFVRELCRLLPPGGIISGETVAAIPVPPTVRDVVRDRTTGLDDEALVLLELAALIGRDVELALLARAAGIDGPTCLDRLESLEALGLLEPVDPSSVRFPHELARESVAMTTPQRRTARLHLRIAHALAHPDGDTGPVAARLAHHLWACGPLARPARTTDALARVSRRAAAAAVFGVAEERLRTAVEQVRTALPAEGDCPRCRSSPRSTANEPGSRAAPRPLEGAVCRAEISTSAARPSAYPSPTVRPRDSPVGLGRAAVAGGPLRR</sequence>
<dbReference type="Gene3D" id="1.10.10.10">
    <property type="entry name" value="Winged helix-like DNA-binding domain superfamily/Winged helix DNA-binding domain"/>
    <property type="match status" value="1"/>
</dbReference>
<protein>
    <recommendedName>
        <fullName evidence="7">OmpR/PhoB-type domain-containing protein</fullName>
    </recommendedName>
</protein>
<evidence type="ECO:0000256" key="5">
    <source>
        <dbReference type="PROSITE-ProRule" id="PRU01091"/>
    </source>
</evidence>
<dbReference type="SUPFAM" id="SSF46894">
    <property type="entry name" value="C-terminal effector domain of the bipartite response regulators"/>
    <property type="match status" value="1"/>
</dbReference>
<dbReference type="EMBL" id="BONZ01000100">
    <property type="protein sequence ID" value="GIH20563.1"/>
    <property type="molecule type" value="Genomic_DNA"/>
</dbReference>
<dbReference type="PANTHER" id="PTHR35807">
    <property type="entry name" value="TRANSCRIPTIONAL REGULATOR REDD-RELATED"/>
    <property type="match status" value="1"/>
</dbReference>
<keyword evidence="9" id="KW-1185">Reference proteome</keyword>
<dbReference type="RefSeq" id="WP_203923987.1">
    <property type="nucleotide sequence ID" value="NZ_BONZ01000100.1"/>
</dbReference>
<dbReference type="InterPro" id="IPR041664">
    <property type="entry name" value="AAA_16"/>
</dbReference>
<keyword evidence="3 5" id="KW-0238">DNA-binding</keyword>
<evidence type="ECO:0000313" key="8">
    <source>
        <dbReference type="EMBL" id="GIH20563.1"/>
    </source>
</evidence>
<proteinExistence type="inferred from homology"/>
<feature type="compositionally biased region" description="Polar residues" evidence="6">
    <location>
        <begin position="267"/>
        <end position="278"/>
    </location>
</feature>
<evidence type="ECO:0000259" key="7">
    <source>
        <dbReference type="PROSITE" id="PS51755"/>
    </source>
</evidence>
<dbReference type="SUPFAM" id="SSF52540">
    <property type="entry name" value="P-loop containing nucleoside triphosphate hydrolases"/>
    <property type="match status" value="1"/>
</dbReference>
<dbReference type="SMART" id="SM01043">
    <property type="entry name" value="BTAD"/>
    <property type="match status" value="1"/>
</dbReference>
<dbReference type="CDD" id="cd15831">
    <property type="entry name" value="BTAD"/>
    <property type="match status" value="1"/>
</dbReference>
<accession>A0A8J3VWB1</accession>
<dbReference type="Gene3D" id="1.25.40.10">
    <property type="entry name" value="Tetratricopeptide repeat domain"/>
    <property type="match status" value="1"/>
</dbReference>
<dbReference type="Proteomes" id="UP000642748">
    <property type="component" value="Unassembled WGS sequence"/>
</dbReference>
<dbReference type="Gene3D" id="3.40.50.300">
    <property type="entry name" value="P-loop containing nucleotide triphosphate hydrolases"/>
    <property type="match status" value="1"/>
</dbReference>
<evidence type="ECO:0000256" key="1">
    <source>
        <dbReference type="ARBA" id="ARBA00005820"/>
    </source>
</evidence>
<dbReference type="Pfam" id="PF03704">
    <property type="entry name" value="BTAD"/>
    <property type="match status" value="1"/>
</dbReference>
<dbReference type="GO" id="GO:0000160">
    <property type="term" value="P:phosphorelay signal transduction system"/>
    <property type="evidence" value="ECO:0007669"/>
    <property type="project" value="InterPro"/>
</dbReference>
<organism evidence="8 9">
    <name type="scientific">Rugosimonospora africana</name>
    <dbReference type="NCBI Taxonomy" id="556532"/>
    <lineage>
        <taxon>Bacteria</taxon>
        <taxon>Bacillati</taxon>
        <taxon>Actinomycetota</taxon>
        <taxon>Actinomycetes</taxon>
        <taxon>Micromonosporales</taxon>
        <taxon>Micromonosporaceae</taxon>
        <taxon>Rugosimonospora</taxon>
    </lineage>
</organism>
<comment type="similarity">
    <text evidence="1">Belongs to the AfsR/DnrI/RedD regulatory family.</text>
</comment>
<dbReference type="InterPro" id="IPR001867">
    <property type="entry name" value="OmpR/PhoB-type_DNA-bd"/>
</dbReference>
<keyword evidence="4" id="KW-0804">Transcription</keyword>
<feature type="domain" description="OmpR/PhoB-type" evidence="7">
    <location>
        <begin position="1"/>
        <end position="102"/>
    </location>
</feature>
<dbReference type="SMART" id="SM00862">
    <property type="entry name" value="Trans_reg_C"/>
    <property type="match status" value="1"/>
</dbReference>
<dbReference type="CDD" id="cd00009">
    <property type="entry name" value="AAA"/>
    <property type="match status" value="1"/>
</dbReference>
<feature type="DNA-binding region" description="OmpR/PhoB-type" evidence="5">
    <location>
        <begin position="1"/>
        <end position="102"/>
    </location>
</feature>
<dbReference type="InterPro" id="IPR027417">
    <property type="entry name" value="P-loop_NTPase"/>
</dbReference>
<name>A0A8J3VWB1_9ACTN</name>
<dbReference type="GO" id="GO:0003677">
    <property type="term" value="F:DNA binding"/>
    <property type="evidence" value="ECO:0007669"/>
    <property type="project" value="UniProtKB-UniRule"/>
</dbReference>
<dbReference type="Pfam" id="PF00486">
    <property type="entry name" value="Trans_reg_C"/>
    <property type="match status" value="1"/>
</dbReference>
<comment type="caution">
    <text evidence="8">The sequence shown here is derived from an EMBL/GenBank/DDBJ whole genome shotgun (WGS) entry which is preliminary data.</text>
</comment>
<dbReference type="AlphaFoldDB" id="A0A8J3VWB1"/>
<keyword evidence="2" id="KW-0805">Transcription regulation</keyword>
<dbReference type="InterPro" id="IPR016032">
    <property type="entry name" value="Sig_transdc_resp-reg_C-effctor"/>
</dbReference>
<evidence type="ECO:0000256" key="2">
    <source>
        <dbReference type="ARBA" id="ARBA00023015"/>
    </source>
</evidence>
<gene>
    <name evidence="8" type="ORF">Raf01_87350</name>
</gene>
<feature type="region of interest" description="Disordered" evidence="6">
    <location>
        <begin position="712"/>
        <end position="783"/>
    </location>
</feature>
<evidence type="ECO:0000256" key="3">
    <source>
        <dbReference type="ARBA" id="ARBA00023125"/>
    </source>
</evidence>
<dbReference type="Pfam" id="PF13191">
    <property type="entry name" value="AAA_16"/>
    <property type="match status" value="1"/>
</dbReference>
<dbReference type="PROSITE" id="PS51755">
    <property type="entry name" value="OMPR_PHOB"/>
    <property type="match status" value="1"/>
</dbReference>
<evidence type="ECO:0000313" key="9">
    <source>
        <dbReference type="Proteomes" id="UP000642748"/>
    </source>
</evidence>
<evidence type="ECO:0000256" key="6">
    <source>
        <dbReference type="SAM" id="MobiDB-lite"/>
    </source>
</evidence>
<feature type="region of interest" description="Disordered" evidence="6">
    <location>
        <begin position="255"/>
        <end position="279"/>
    </location>
</feature>
<dbReference type="InterPro" id="IPR051677">
    <property type="entry name" value="AfsR-DnrI-RedD_regulator"/>
</dbReference>
<dbReference type="SUPFAM" id="SSF48452">
    <property type="entry name" value="TPR-like"/>
    <property type="match status" value="1"/>
</dbReference>
<dbReference type="InterPro" id="IPR036388">
    <property type="entry name" value="WH-like_DNA-bd_sf"/>
</dbReference>
<reference evidence="8" key="1">
    <citation type="submission" date="2021-01" db="EMBL/GenBank/DDBJ databases">
        <title>Whole genome shotgun sequence of Rugosimonospora africana NBRC 104875.</title>
        <authorList>
            <person name="Komaki H."/>
            <person name="Tamura T."/>
        </authorList>
    </citation>
    <scope>NUCLEOTIDE SEQUENCE</scope>
    <source>
        <strain evidence="8">NBRC 104875</strain>
    </source>
</reference>
<dbReference type="InterPro" id="IPR005158">
    <property type="entry name" value="BTAD"/>
</dbReference>
<evidence type="ECO:0000256" key="4">
    <source>
        <dbReference type="ARBA" id="ARBA00023163"/>
    </source>
</evidence>